<organism evidence="1 2">
    <name type="scientific">Neofusicoccum parvum</name>
    <dbReference type="NCBI Taxonomy" id="310453"/>
    <lineage>
        <taxon>Eukaryota</taxon>
        <taxon>Fungi</taxon>
        <taxon>Dikarya</taxon>
        <taxon>Ascomycota</taxon>
        <taxon>Pezizomycotina</taxon>
        <taxon>Dothideomycetes</taxon>
        <taxon>Dothideomycetes incertae sedis</taxon>
        <taxon>Botryosphaeriales</taxon>
        <taxon>Botryosphaeriaceae</taxon>
        <taxon>Neofusicoccum</taxon>
    </lineage>
</organism>
<proteinExistence type="predicted"/>
<comment type="caution">
    <text evidence="1">The sequence shown here is derived from an EMBL/GenBank/DDBJ whole genome shotgun (WGS) entry which is preliminary data.</text>
</comment>
<keyword evidence="2" id="KW-1185">Reference proteome</keyword>
<name>A0ACB5SC10_9PEZI</name>
<dbReference type="EMBL" id="BSXG01000068">
    <property type="protein sequence ID" value="GME34355.1"/>
    <property type="molecule type" value="Genomic_DNA"/>
</dbReference>
<evidence type="ECO:0000313" key="2">
    <source>
        <dbReference type="Proteomes" id="UP001165186"/>
    </source>
</evidence>
<sequence>MPADRFNVDSFYHPLGTNKGTTNARYGYFLDQPLDEFDNEFFRISRKEAESMDPQQRLLLEVVYEALEDAGIPMEQIRGTRTAVYVGSFSNDYNAMLTKDLAQYPKYTVTGGGNAILSNRISYFFDLHGPSVTIDTACSSSLVCFHFGSQSLQHGESDIAIVAGSALHFDPNIFITMTDFGMLSSDGRCRTFDADGSGYVRGEGVAAVVLKRRSSAEAAGDRIRAVVRGSGANHDGTKAGLTLPNGDAQASLIRSTYKAAGLDVAHTDYFEAHGTGTRAGDPIEARAIGSVFAAARTTPLMVGSIKSNLGHLEGASGLAGIIKAALSVEAAKIFPNMHFNTPNPDIDFARLKITVPTQLADWPSATGLRRASVNSFGYGGSNAHVILENYRPRAVAPGSPLSAAQTARPYLLPLTSHNEKAAQNLVTDLAAYLTSHPDLQPADVAHSLSVRRSMHQLRSFAVGHDHASLLQSLAEPLPVARWTRRSERPPRVGFVFTGQGAQWHAMGRELLDQAPLFRQTVERCDAILQALPDGPDWTCVGELRKPAGESRLGESVISQPVCAALQLALVDQLRAWGIVPAAVVGHSSGEIAAAYAAGILSFENAVICAFYRGLYMSRSHTRGAMIAVGMTEAEGRAELEPYAGRVALAAVNSPSSLTLSGDEDAVLELKERLEQRKVFVRQLRVEQAFHSHHMVPLAPGFERALSSTRGFGPAEARCQMASSVTARDSAARPMDAAYWAANMTGVVRFADALTGILLDDSDEQNVDVLVEVGAHPALQGPSRQVMKSLKLDLPYVGTLARDRPAFESLLATAGQLFALGYPVDLAAANSELSLVAPPVHGKLLHSLPTYSWDHGKHWAETRLIREHRLRKHRHTVLGAPMPGLPGNHPRWRSYLRLAEIPWLAQHVVDGKTIFPAAGYVSMALEAMETVVPDAAQFQLKDVMFKNALTLTADEAGTEVLFDLQPLATSAKSFSGKWHRFSIVSFDDGGATLEHCHGLIAAEQGAARPVATLPAEGGLVPLRKATRRRQPSEKYYAQLSSMGLHYGDDFRLLRGNVESGPGYSVAELEFDPAKVVTMEADACILHPTILDSAFHAIFAAIETQAGGHLHEAFVPTYIRSAQFSGILTAAKRQSEVQRFWVRSDTKLPGARVAINNLSIQSGSSNDRLVQLDGLELTALGNDSQEEEAKRALYFRLRWQPVFSRLATASPPLQFADLGELVDVFAHQYPDSAILHLSSQVDPVKKALRHAGGTNGEGRRIGSITPFFPQQHASPDWRELQSGWPGLVDLTEPEEGKYDLVILSEPCCPDAAKFLKPGAFLVTDSATVEATGLIQVFESGQYKCWQAATGTAPSQLDKLTIVVSSRPSPQSQAIASAVAKNYAGATEIVPFTTAPILAPNVISLVSLDEDVFFEQSPDDESDCLHALQRLLSSPANNVVWLLRGAALETPRPAQAMVVGLMRTLCSENEDVRLATLDLLPDAQPTAAAARALEALIECTTEDELAERDGRLMAPRVETDESLNQKLPIPGNRQPRLEPFRSSGGRNLALKIGKTGLLDTLAFEEDEDLASPALDPDDLEIEVRASALNFRDIAASIGIIDDYRLGDEAAGVVLRVGSNVDRALFQAGDRVVAVRPGQGAHRSVVRNPAVLCQKIGDMDFVTATSFEGVLMTAYYSLITVARLQAGEYCLIHSAAGGVGQMAIQLAQMVGAKVIATVGSQDKRVFLKERFGLEDEMMFSSRDPSFVDGVMKVTGGRGCDVALNSLAGELLHATWKAIAPFGRLVEIGKRDIHENTKLDMDPFRRNVTYASVDLITMFHVNRTLLSHLARESYYLIRDGKIQPPGPFQVFSYGEAQKAFRTLQMGKFFGKIILVPEPNQLVPVMPPSYRDVPLFWADKSYVLVGGLGGIGRSLAEWMFRKGARQIAFLSRSGASGTDAQATVEWLTERGVSLSVFQGDVSKKRDVDQCIRALSRNLAGVFQAAMVLRDVPFAQMTAGQWRECVHPKTYGTRNLHEATKDLDLDFFVCFSSGAAVVGSVGQANYAAANAYLDALMRHRREQGLAGTTMNVGVVQGVGVVAEDAALGTILDRLGYDAISEEELFYQIEEAVTAPKALGSTARGVDAHQIVTGINTKRKDVYWAAKSIFRNLYANLDIGAETKHGNGTQNLTVALKKAADAEERAALLLNAFVDKVAAVMGAPVETIQAKNPLSAYGLDSIVAVEFRKWFSKTVAVDVPLFDVLGATSIEALVHKVSATMQLGGAVSEKTQNTVTPADQALLAKRKGAAAVQALGFASVSLPAHIPLSSYQSRIWFLHNMLRDPSSLNFVVNSRLDGRPRHEILEAALAELVRRNGVLRTSYFEGDDFAEQEIMEDYSTNIAYEDLTSAADPEVALQASIQSMRMRPIAIEDGESMRVTLSKLSAAHYCLSFVFHHICLDNGSTKSFMDQFIGLYEALATERDASAVASPKVTYAEFSVWHNQLLQSPQALEDLAWWQKTLEGAPAASALLPFAKSHRQAERVGERLTLEETLPIPLLKRMKRIAAQANATPFHFLMAAFRAFVYRYTEEDDLIILMVDGNRPHPDLGDVLGFFVNMIPLRFQDHCESSFEHLLQHARTVALDALAHNAAPFDSIVSAVGVERAAGSHFPLGQMALNYQIYGKPPRHSCADFDVVDVRNDDIPTACDMSLEALEDPAAGLGLKLQYDPSLYDHADVERFLQNFVTFLSSAIRDHRQPIQEMDMCGSKELAYLREHCWKAEAVRSHWNNRSVVSRVMLFAEIQPDAAAVETSDGESITYHDFAARALKMGQKLKDAGAARGDIVAILFQPGVDMVAAMMGASLAGCGYAPLDPGFATERLHYMIQDSKASVILVAPELDSLAVEVCGHDSAVTRIIPTLDGSPIAAPWSYEEMAEDDPFYVIYTSGSSGKPKGALLTHGNTQAMLSSHNTFHGMSSRDRVLFHSSPAFDLSVAQIWGALTSGATILLASQDIRKDPHKLADFMQQGRVTVTYFPPTQFALVLEHNSDALKGCSEYRSAIFAGEYLPVRLVKAIYNLGTPVTVYNQWGPSETTVQTTSHKAAYPSALDVNLPIGFPLANNSHYVLDPRLRPVPAGVVGEICIGGAQVGKCYLGQPELTARMYLDDPFAPDSFRARGWTTMYKTGDKGRFLADGQLDFKGRISGDRQIKLRGYRIDLAEVENEIHAASLHVSTPIKLIDVAVLPRGFASNNEHLTDDRQLVAILVLSKPCSSNEKQIVVNELHATIRAHLNDYMLPSGYHFSDALSNLISGKIGRQHLLSMELDLLFPFHGSKESQTNGNPGAEAHQTLDSVLNSFKVVLKLPAGKEVSTTQSFFDLGGQSLLLLRLQTALRRQFNVKIGLRDLFAHSTPVGIAKLICTAKGINTSDFEVLSSTNDGLAVIDWSAEATLPDDPAFYLHPTASASPLLPRSGITEILLTGAETPAGIRMLQHLLSARPRTTITVLGTYKPLSHEDVQDLLARLTSDKLTTSPASSRTRIRVLPNAFLASPEPQFGLTDHEFTALSARLHAIYHLGAAVSLLQPYEPVLRRANVAAVRELVRLAARNPRRRVELHALSTWSVPHLRAWHSTTTTKQGGSPQYGAEAPPDAFVPAAAGRGERFVAYFQSRWAAEMLLTQAARRGFPVAVYRGSALAVPEQVEPVAGSAGAQTGGGDGGGETGTDNLFVGLLAAMVQLGSVPDMDGGRGGGGVVAPNGMDVDIVPVDYLVSVVARLAESVNPRTGKGEPAVWHVRNPRTLALKDLPHVLAEVRADGAVPKVVPVEDWLDKMASLREKKGQGKEGMAETVAREYVRAGHRMFSLDDSETKKVLEGLGWNADECPPVDAAFLRKLLGMGREA</sequence>
<accession>A0ACB5SC10</accession>
<protein>
    <submittedName>
        <fullName evidence="1">Uncharacterized protein K452DRAFT_301651</fullName>
    </submittedName>
</protein>
<dbReference type="Proteomes" id="UP001165186">
    <property type="component" value="Unassembled WGS sequence"/>
</dbReference>
<gene>
    <name evidence="1" type="primary">g9178</name>
    <name evidence="1" type="ORF">NpPPO83_00009178</name>
</gene>
<reference evidence="1" key="1">
    <citation type="submission" date="2024-09" db="EMBL/GenBank/DDBJ databases">
        <title>Draft Genome Sequences of Neofusicoccum parvum.</title>
        <authorList>
            <person name="Ashida A."/>
            <person name="Camagna M."/>
            <person name="Tanaka A."/>
            <person name="Takemoto D."/>
        </authorList>
    </citation>
    <scope>NUCLEOTIDE SEQUENCE</scope>
    <source>
        <strain evidence="1">PPO83</strain>
    </source>
</reference>
<evidence type="ECO:0000313" key="1">
    <source>
        <dbReference type="EMBL" id="GME34355.1"/>
    </source>
</evidence>